<feature type="transmembrane region" description="Helical" evidence="8">
    <location>
        <begin position="336"/>
        <end position="352"/>
    </location>
</feature>
<gene>
    <name evidence="10" type="ORF">ENP55_04795</name>
</gene>
<keyword evidence="2 10" id="KW-0645">Protease</keyword>
<keyword evidence="7 8" id="KW-0472">Membrane</keyword>
<dbReference type="GO" id="GO:0008233">
    <property type="term" value="F:peptidase activity"/>
    <property type="evidence" value="ECO:0007669"/>
    <property type="project" value="UniProtKB-KW"/>
</dbReference>
<keyword evidence="6 8" id="KW-1133">Transmembrane helix</keyword>
<evidence type="ECO:0000256" key="5">
    <source>
        <dbReference type="ARBA" id="ARBA00022946"/>
    </source>
</evidence>
<evidence type="ECO:0000256" key="1">
    <source>
        <dbReference type="ARBA" id="ARBA00004141"/>
    </source>
</evidence>
<keyword evidence="3 8" id="KW-0812">Transmembrane</keyword>
<accession>A0A7C2FD71</accession>
<dbReference type="Pfam" id="PF02163">
    <property type="entry name" value="Peptidase_M50"/>
    <property type="match status" value="1"/>
</dbReference>
<reference evidence="10" key="1">
    <citation type="journal article" date="2020" name="mSystems">
        <title>Genome- and Community-Level Interaction Insights into Carbon Utilization and Element Cycling Functions of Hydrothermarchaeota in Hydrothermal Sediment.</title>
        <authorList>
            <person name="Zhou Z."/>
            <person name="Liu Y."/>
            <person name="Xu W."/>
            <person name="Pan J."/>
            <person name="Luo Z.H."/>
            <person name="Li M."/>
        </authorList>
    </citation>
    <scope>NUCLEOTIDE SEQUENCE [LARGE SCALE GENOMIC DNA]</scope>
    <source>
        <strain evidence="10">SpSt-23</strain>
    </source>
</reference>
<feature type="transmembrane region" description="Helical" evidence="8">
    <location>
        <begin position="170"/>
        <end position="190"/>
    </location>
</feature>
<evidence type="ECO:0000259" key="9">
    <source>
        <dbReference type="Pfam" id="PF02163"/>
    </source>
</evidence>
<evidence type="ECO:0000256" key="3">
    <source>
        <dbReference type="ARBA" id="ARBA00022692"/>
    </source>
</evidence>
<dbReference type="InterPro" id="IPR044838">
    <property type="entry name" value="EGY1-like"/>
</dbReference>
<feature type="transmembrane region" description="Helical" evidence="8">
    <location>
        <begin position="370"/>
        <end position="388"/>
    </location>
</feature>
<dbReference type="AlphaFoldDB" id="A0A7C2FD71"/>
<keyword evidence="4" id="KW-0378">Hydrolase</keyword>
<dbReference type="EMBL" id="DSJT01000023">
    <property type="protein sequence ID" value="HEF87598.1"/>
    <property type="molecule type" value="Genomic_DNA"/>
</dbReference>
<protein>
    <submittedName>
        <fullName evidence="10">Site-2 protease family protein</fullName>
    </submittedName>
</protein>
<sequence length="389" mass="42544">MENTSSSLSASSSPQMLESIYQQFSRHGISVVGYSEYQSVFGRVFDFQVEKPVGKDVFSKIYRFFIENHRYMVLQIRSEPPVLRFLPIPERRIPFKQLLTITTFFTVGLTGYGLASGFAEVASKLGIPIGLHPFATAVVYTLLFLLALGVHELGHVFSSKREGVLIEGPIFIPAPPIQLGFIGTFGAVIMMKTLPPSRRDLARLGISGPLSGVLAGLLIGIIGVFSSVLIPYDKAVELAEAGEIGAIPLTTIGLELLLMLKPTNGEVLLIHPLLFITYIIFIVTFLNLLPIGQLDGGHVLRSLMSASAHEKLGKVVVALLAVSGMFLLLMNYAAGYYYLMLSLVVFILRGFVAKGQHPGSADQYDDEKPWIYLIPYLVLLVMVTPIPVG</sequence>
<evidence type="ECO:0000256" key="7">
    <source>
        <dbReference type="ARBA" id="ARBA00023136"/>
    </source>
</evidence>
<feature type="transmembrane region" description="Helical" evidence="8">
    <location>
        <begin position="98"/>
        <end position="119"/>
    </location>
</feature>
<evidence type="ECO:0000256" key="4">
    <source>
        <dbReference type="ARBA" id="ARBA00022801"/>
    </source>
</evidence>
<comment type="caution">
    <text evidence="10">The sequence shown here is derived from an EMBL/GenBank/DDBJ whole genome shotgun (WGS) entry which is preliminary data.</text>
</comment>
<dbReference type="CDD" id="cd06160">
    <property type="entry name" value="S2P-M50_like_2"/>
    <property type="match status" value="1"/>
</dbReference>
<comment type="subcellular location">
    <subcellularLocation>
        <location evidence="1">Membrane</location>
        <topology evidence="1">Multi-pass membrane protein</topology>
    </subcellularLocation>
</comment>
<feature type="transmembrane region" description="Helical" evidence="8">
    <location>
        <begin position="268"/>
        <end position="291"/>
    </location>
</feature>
<feature type="transmembrane region" description="Helical" evidence="8">
    <location>
        <begin position="244"/>
        <end position="262"/>
    </location>
</feature>
<organism evidence="10">
    <name type="scientific">Thermosphaera aggregans</name>
    <dbReference type="NCBI Taxonomy" id="54254"/>
    <lineage>
        <taxon>Archaea</taxon>
        <taxon>Thermoproteota</taxon>
        <taxon>Thermoprotei</taxon>
        <taxon>Desulfurococcales</taxon>
        <taxon>Desulfurococcaceae</taxon>
        <taxon>Thermosphaera</taxon>
    </lineage>
</organism>
<proteinExistence type="predicted"/>
<evidence type="ECO:0000256" key="8">
    <source>
        <dbReference type="SAM" id="Phobius"/>
    </source>
</evidence>
<keyword evidence="5" id="KW-0809">Transit peptide</keyword>
<feature type="domain" description="Peptidase M50" evidence="9">
    <location>
        <begin position="141"/>
        <end position="330"/>
    </location>
</feature>
<dbReference type="GO" id="GO:0006508">
    <property type="term" value="P:proteolysis"/>
    <property type="evidence" value="ECO:0007669"/>
    <property type="project" value="UniProtKB-KW"/>
</dbReference>
<dbReference type="GO" id="GO:0016020">
    <property type="term" value="C:membrane"/>
    <property type="evidence" value="ECO:0007669"/>
    <property type="project" value="UniProtKB-SubCell"/>
</dbReference>
<name>A0A7C2FD71_9CREN</name>
<dbReference type="InterPro" id="IPR008915">
    <property type="entry name" value="Peptidase_M50"/>
</dbReference>
<feature type="transmembrane region" description="Helical" evidence="8">
    <location>
        <begin position="131"/>
        <end position="150"/>
    </location>
</feature>
<feature type="transmembrane region" description="Helical" evidence="8">
    <location>
        <begin position="210"/>
        <end position="232"/>
    </location>
</feature>
<dbReference type="PANTHER" id="PTHR31412">
    <property type="entry name" value="ZINC METALLOPROTEASE EGY1"/>
    <property type="match status" value="1"/>
</dbReference>
<dbReference type="PANTHER" id="PTHR31412:SF0">
    <property type="entry name" value="ZINC METALLOPROTEASE EGY1, CHLOROPLASTIC-RELATED"/>
    <property type="match status" value="1"/>
</dbReference>
<evidence type="ECO:0000256" key="6">
    <source>
        <dbReference type="ARBA" id="ARBA00022989"/>
    </source>
</evidence>
<evidence type="ECO:0000313" key="10">
    <source>
        <dbReference type="EMBL" id="HEF87598.1"/>
    </source>
</evidence>
<evidence type="ECO:0000256" key="2">
    <source>
        <dbReference type="ARBA" id="ARBA00022670"/>
    </source>
</evidence>